<feature type="domain" description="Tape measure protein N-terminal" evidence="2">
    <location>
        <begin position="132"/>
        <end position="313"/>
    </location>
</feature>
<dbReference type="RefSeq" id="WP_326124921.1">
    <property type="nucleotide sequence ID" value="NZ_JARSFG010000028.1"/>
</dbReference>
<name>A0AAW9NV21_9BACL</name>
<evidence type="ECO:0000259" key="2">
    <source>
        <dbReference type="Pfam" id="PF20155"/>
    </source>
</evidence>
<evidence type="ECO:0000313" key="3">
    <source>
        <dbReference type="EMBL" id="MEC1180351.1"/>
    </source>
</evidence>
<evidence type="ECO:0000256" key="1">
    <source>
        <dbReference type="SAM" id="Phobius"/>
    </source>
</evidence>
<keyword evidence="1" id="KW-0812">Transmembrane</keyword>
<organism evidence="3 4">
    <name type="scientific">Metasolibacillus meyeri</name>
    <dbReference type="NCBI Taxonomy" id="1071052"/>
    <lineage>
        <taxon>Bacteria</taxon>
        <taxon>Bacillati</taxon>
        <taxon>Bacillota</taxon>
        <taxon>Bacilli</taxon>
        <taxon>Bacillales</taxon>
        <taxon>Caryophanaceae</taxon>
        <taxon>Metasolibacillus</taxon>
    </lineage>
</organism>
<gene>
    <name evidence="3" type="ORF">P9B03_17795</name>
</gene>
<feature type="transmembrane region" description="Helical" evidence="1">
    <location>
        <begin position="410"/>
        <end position="438"/>
    </location>
</feature>
<keyword evidence="1" id="KW-0472">Membrane</keyword>
<keyword evidence="1" id="KW-1133">Transmembrane helix</keyword>
<feature type="transmembrane region" description="Helical" evidence="1">
    <location>
        <begin position="370"/>
        <end position="390"/>
    </location>
</feature>
<accession>A0AAW9NV21</accession>
<comment type="caution">
    <text evidence="3">The sequence shown here is derived from an EMBL/GenBank/DDBJ whole genome shotgun (WGS) entry which is preliminary data.</text>
</comment>
<feature type="transmembrane region" description="Helical" evidence="1">
    <location>
        <begin position="473"/>
        <end position="496"/>
    </location>
</feature>
<protein>
    <submittedName>
        <fullName evidence="3">Tape measure protein</fullName>
    </submittedName>
</protein>
<dbReference type="EMBL" id="JARSFG010000028">
    <property type="protein sequence ID" value="MEC1180351.1"/>
    <property type="molecule type" value="Genomic_DNA"/>
</dbReference>
<dbReference type="Pfam" id="PF20155">
    <property type="entry name" value="TMP_3"/>
    <property type="match status" value="1"/>
</dbReference>
<reference evidence="3 4" key="1">
    <citation type="submission" date="2023-03" db="EMBL/GenBank/DDBJ databases">
        <title>Bacillus Genome Sequencing.</title>
        <authorList>
            <person name="Dunlap C."/>
        </authorList>
    </citation>
    <scope>NUCLEOTIDE SEQUENCE [LARGE SCALE GENOMIC DNA]</scope>
    <source>
        <strain evidence="3 4">B-59205</strain>
    </source>
</reference>
<dbReference type="AlphaFoldDB" id="A0AAW9NV21"/>
<dbReference type="Proteomes" id="UP001344888">
    <property type="component" value="Unassembled WGS sequence"/>
</dbReference>
<keyword evidence="4" id="KW-1185">Reference proteome</keyword>
<sequence>MATLQNAIQVSNNLPQVINNFPQVINNSPQVDGNLTRISNGTLPNIDARSIKIQLTQINMLYTQMEQEIQKVDQTQGKLNERLRKGAAVIDAMVNKFKGLVANMLNFENLKVVISLSDDMASTQGRLELMNSEYQKQAQAAGVVNTALTSTSALQDMIFDSAQRTFSSYQTTADMVTRLGADASNAFSSPAEIVAFTEQMNKTFGIARTSADKAATAMTEVTQAMVAGRLEGLGLSNILKSSPAIAENIQKYLEDIMNIDASNISRLATEGVLTADVIKNAMFYAAEETNVAFASMPATWGGLWQNIKTGALEAFSPVLLKINEVANNERIKQMMDRIGEALQFVAGVAMILMDFLIASGNFIYDNWHRLEPIIVAGTIALGAYLAILIWTNRELFIAAFMTATAAIRNLWYIATTVIATFATHGFTGAMLALSLAIAANPIGWLIGAIVALILIFYLAVAAVNYFTGESYSATGLIVGAFAVAGAFIMNVLFGIAEIAFGVIEGLYNHWMAFANFFANVFNDPVGAIIHLFGDFGDNILGVIEKIAAALDFVFGTNFASTVAGWRNGLANLTNWAAEEYGNGNYEKLYDELDINKTLEEMGLKVERFNYGDTWDSSYNWGANLFKSKDKEKDNSVEEAINNALAFGENNALALDDTMNKGNEHSKQIADNTGSMANGVTLMNDELKYMRDLAEREAINRYTTAEVIVDARSENHINSELDIDGVIDRFGEKVEEVAVGLAEGGGVSFV</sequence>
<evidence type="ECO:0000313" key="4">
    <source>
        <dbReference type="Proteomes" id="UP001344888"/>
    </source>
</evidence>
<feature type="transmembrane region" description="Helical" evidence="1">
    <location>
        <begin position="341"/>
        <end position="364"/>
    </location>
</feature>
<feature type="transmembrane region" description="Helical" evidence="1">
    <location>
        <begin position="444"/>
        <end position="466"/>
    </location>
</feature>
<proteinExistence type="predicted"/>
<dbReference type="InterPro" id="IPR013491">
    <property type="entry name" value="Tape_meas_N"/>
</dbReference>